<dbReference type="SUPFAM" id="SSF55729">
    <property type="entry name" value="Acyl-CoA N-acyltransferases (Nat)"/>
    <property type="match status" value="1"/>
</dbReference>
<keyword evidence="5" id="KW-1185">Reference proteome</keyword>
<evidence type="ECO:0000256" key="2">
    <source>
        <dbReference type="ARBA" id="ARBA00023315"/>
    </source>
</evidence>
<keyword evidence="2" id="KW-0012">Acyltransferase</keyword>
<keyword evidence="1 4" id="KW-0808">Transferase</keyword>
<evidence type="ECO:0000313" key="4">
    <source>
        <dbReference type="EMBL" id="EHJ06299.1"/>
    </source>
</evidence>
<dbReference type="InterPro" id="IPR000182">
    <property type="entry name" value="GNAT_dom"/>
</dbReference>
<evidence type="ECO:0000256" key="1">
    <source>
        <dbReference type="ARBA" id="ARBA00022679"/>
    </source>
</evidence>
<dbReference type="CDD" id="cd04301">
    <property type="entry name" value="NAT_SF"/>
    <property type="match status" value="1"/>
</dbReference>
<proteinExistence type="predicted"/>
<dbReference type="Pfam" id="PF00583">
    <property type="entry name" value="Acetyltransf_1"/>
    <property type="match status" value="1"/>
</dbReference>
<sequence>MSQSDLPAISRIQRECYSEAILESVDSFSAKLSTSPHFCFSAVQGQLVVGYVVSLPWVFGEIPELDGSEYSVPPNADGLYIHDMAVTPSARDLGAAKHMLNAVLDTASQRGYKRIFLVAIQGASSYWMRHGFEVVPAGASLKRDLSAYGREAVYMASVPSG</sequence>
<feature type="domain" description="N-acetyltransferase" evidence="3">
    <location>
        <begin position="1"/>
        <end position="160"/>
    </location>
</feature>
<evidence type="ECO:0000313" key="5">
    <source>
        <dbReference type="Proteomes" id="UP000003208"/>
    </source>
</evidence>
<organism evidence="4 5">
    <name type="scientific">Marinobacter manganoxydans MnI7-9</name>
    <dbReference type="NCBI Taxonomy" id="1094979"/>
    <lineage>
        <taxon>Bacteria</taxon>
        <taxon>Pseudomonadati</taxon>
        <taxon>Pseudomonadota</taxon>
        <taxon>Gammaproteobacteria</taxon>
        <taxon>Pseudomonadales</taxon>
        <taxon>Marinobacteraceae</taxon>
        <taxon>Marinobacter</taxon>
    </lineage>
</organism>
<dbReference type="Gene3D" id="3.40.630.30">
    <property type="match status" value="1"/>
</dbReference>
<dbReference type="InterPro" id="IPR016181">
    <property type="entry name" value="Acyl_CoA_acyltransferase"/>
</dbReference>
<reference evidence="4 5" key="1">
    <citation type="journal article" date="2012" name="J. Bacteriol.">
        <title>Genome sequence of deep-sea manganese-oxidizing bacterium Marinobacter manganoxydans MnI7-9.</title>
        <authorList>
            <person name="Wang H."/>
            <person name="Li H."/>
            <person name="Shao Z."/>
            <person name="Liao S."/>
            <person name="Johnstone L."/>
            <person name="Rensing C."/>
            <person name="Wang G."/>
        </authorList>
    </citation>
    <scope>NUCLEOTIDE SEQUENCE [LARGE SCALE GENOMIC DNA]</scope>
    <source>
        <strain evidence="4 5">MnI7-9</strain>
    </source>
</reference>
<dbReference type="PANTHER" id="PTHR43877:SF2">
    <property type="entry name" value="AMINOALKYLPHOSPHONATE N-ACETYLTRANSFERASE-RELATED"/>
    <property type="match status" value="1"/>
</dbReference>
<gene>
    <name evidence="4" type="ORF">KYE_01683</name>
</gene>
<name>G6YNC2_9GAMM</name>
<dbReference type="PROSITE" id="PS51186">
    <property type="entry name" value="GNAT"/>
    <property type="match status" value="1"/>
</dbReference>
<dbReference type="Proteomes" id="UP000003208">
    <property type="component" value="Unassembled WGS sequence"/>
</dbReference>
<protein>
    <submittedName>
        <fullName evidence="4">GCN5-related N-acetyltransferase</fullName>
    </submittedName>
</protein>
<dbReference type="EMBL" id="AGTR01000009">
    <property type="protein sequence ID" value="EHJ06299.1"/>
    <property type="molecule type" value="Genomic_DNA"/>
</dbReference>
<dbReference type="PANTHER" id="PTHR43877">
    <property type="entry name" value="AMINOALKYLPHOSPHONATE N-ACETYLTRANSFERASE-RELATED-RELATED"/>
    <property type="match status" value="1"/>
</dbReference>
<evidence type="ECO:0000259" key="3">
    <source>
        <dbReference type="PROSITE" id="PS51186"/>
    </source>
</evidence>
<dbReference type="AlphaFoldDB" id="G6YNC2"/>
<dbReference type="InterPro" id="IPR050832">
    <property type="entry name" value="Bact_Acetyltransf"/>
</dbReference>
<accession>G6YNC2</accession>
<dbReference type="GO" id="GO:0016747">
    <property type="term" value="F:acyltransferase activity, transferring groups other than amino-acyl groups"/>
    <property type="evidence" value="ECO:0007669"/>
    <property type="project" value="InterPro"/>
</dbReference>